<organism evidence="1 2">
    <name type="scientific">Calocera viscosa (strain TUFC12733)</name>
    <dbReference type="NCBI Taxonomy" id="1330018"/>
    <lineage>
        <taxon>Eukaryota</taxon>
        <taxon>Fungi</taxon>
        <taxon>Dikarya</taxon>
        <taxon>Basidiomycota</taxon>
        <taxon>Agaricomycotina</taxon>
        <taxon>Dacrymycetes</taxon>
        <taxon>Dacrymycetales</taxon>
        <taxon>Dacrymycetaceae</taxon>
        <taxon>Calocera</taxon>
    </lineage>
</organism>
<evidence type="ECO:0000313" key="2">
    <source>
        <dbReference type="Proteomes" id="UP000076738"/>
    </source>
</evidence>
<reference evidence="1 2" key="1">
    <citation type="journal article" date="2016" name="Mol. Biol. Evol.">
        <title>Comparative Genomics of Early-Diverging Mushroom-Forming Fungi Provides Insights into the Origins of Lignocellulose Decay Capabilities.</title>
        <authorList>
            <person name="Nagy L.G."/>
            <person name="Riley R."/>
            <person name="Tritt A."/>
            <person name="Adam C."/>
            <person name="Daum C."/>
            <person name="Floudas D."/>
            <person name="Sun H."/>
            <person name="Yadav J.S."/>
            <person name="Pangilinan J."/>
            <person name="Larsson K.H."/>
            <person name="Matsuura K."/>
            <person name="Barry K."/>
            <person name="Labutti K."/>
            <person name="Kuo R."/>
            <person name="Ohm R.A."/>
            <person name="Bhattacharya S.S."/>
            <person name="Shirouzu T."/>
            <person name="Yoshinaga Y."/>
            <person name="Martin F.M."/>
            <person name="Grigoriev I.V."/>
            <person name="Hibbett D.S."/>
        </authorList>
    </citation>
    <scope>NUCLEOTIDE SEQUENCE [LARGE SCALE GENOMIC DNA]</scope>
    <source>
        <strain evidence="1 2">TUFC12733</strain>
    </source>
</reference>
<proteinExistence type="predicted"/>
<gene>
    <name evidence="1" type="ORF">CALVIDRAFT_186939</name>
</gene>
<protein>
    <submittedName>
        <fullName evidence="1">Uncharacterized protein</fullName>
    </submittedName>
</protein>
<dbReference type="EMBL" id="KV417291">
    <property type="protein sequence ID" value="KZO95008.1"/>
    <property type="molecule type" value="Genomic_DNA"/>
</dbReference>
<name>A0A167KU79_CALVF</name>
<dbReference type="AlphaFoldDB" id="A0A167KU79"/>
<keyword evidence="2" id="KW-1185">Reference proteome</keyword>
<evidence type="ECO:0000313" key="1">
    <source>
        <dbReference type="EMBL" id="KZO95008.1"/>
    </source>
</evidence>
<accession>A0A167KU79</accession>
<sequence>MNLGFGTCSHPPPLCHLRLSRLPLSGTLDPSPGGARRRSAHRHLPSSVRYCPWGDCALWIRWLLPVFDPPRSPSCLTRTTNLGSGAESRQHVVIIVPWTPAHYEVFDERRVPALFPLSFCIYSGTTRTKTFSTPSRFTAASSIRRCSCLID</sequence>
<dbReference type="Proteomes" id="UP000076738">
    <property type="component" value="Unassembled WGS sequence"/>
</dbReference>